<dbReference type="GO" id="GO:0016747">
    <property type="term" value="F:acyltransferase activity, transferring groups other than amino-acyl groups"/>
    <property type="evidence" value="ECO:0007669"/>
    <property type="project" value="InterPro"/>
</dbReference>
<dbReference type="InterPro" id="IPR045057">
    <property type="entry name" value="Gcn5-rel_NAT"/>
</dbReference>
<dbReference type="PANTHER" id="PTHR31435:SF10">
    <property type="entry name" value="BSR4717 PROTEIN"/>
    <property type="match status" value="1"/>
</dbReference>
<dbReference type="PROSITE" id="PS51186">
    <property type="entry name" value="GNAT"/>
    <property type="match status" value="1"/>
</dbReference>
<dbReference type="Pfam" id="PF14542">
    <property type="entry name" value="Acetyltransf_CG"/>
    <property type="match status" value="1"/>
</dbReference>
<dbReference type="CDD" id="cd04301">
    <property type="entry name" value="NAT_SF"/>
    <property type="match status" value="1"/>
</dbReference>
<feature type="domain" description="N-acetyltransferase" evidence="2">
    <location>
        <begin position="4"/>
        <end position="92"/>
    </location>
</feature>
<dbReference type="Gene3D" id="3.40.630.30">
    <property type="match status" value="1"/>
</dbReference>
<evidence type="ECO:0000313" key="3">
    <source>
        <dbReference type="EMBL" id="RSD28382.1"/>
    </source>
</evidence>
<dbReference type="PANTHER" id="PTHR31435">
    <property type="entry name" value="PROTEIN NATD1"/>
    <property type="match status" value="1"/>
</dbReference>
<dbReference type="InterPro" id="IPR016181">
    <property type="entry name" value="Acyl_CoA_acyltransferase"/>
</dbReference>
<feature type="domain" description="N-acetyltransferase" evidence="1">
    <location>
        <begin position="1"/>
        <end position="93"/>
    </location>
</feature>
<reference evidence="4" key="1">
    <citation type="submission" date="2018-12" db="EMBL/GenBank/DDBJ databases">
        <title>Bacillus chawlae sp. nov., Bacillus glennii sp. nov., and Bacillus saganii sp. nov. Isolated from the Vehicle Assembly Building at Kennedy Space Center where the Viking Spacecraft were Assembled.</title>
        <authorList>
            <person name="Seuylemezian A."/>
            <person name="Vaishampayan P."/>
        </authorList>
    </citation>
    <scope>NUCLEOTIDE SEQUENCE [LARGE SCALE GENOMIC DNA]</scope>
    <source>
        <strain evidence="4">DSM 13966</strain>
    </source>
</reference>
<dbReference type="InterPro" id="IPR031165">
    <property type="entry name" value="GNAT_YJDJ"/>
</dbReference>
<evidence type="ECO:0000259" key="1">
    <source>
        <dbReference type="PROSITE" id="PS51186"/>
    </source>
</evidence>
<dbReference type="RefSeq" id="WP_125478854.1">
    <property type="nucleotide sequence ID" value="NZ_RSFW01000007.1"/>
</dbReference>
<name>A0A427TVG4_9BACI</name>
<protein>
    <submittedName>
        <fullName evidence="3">N-acetyltransferase</fullName>
    </submittedName>
</protein>
<gene>
    <name evidence="3" type="ORF">EJA10_04670</name>
</gene>
<dbReference type="OrthoDB" id="9793389at2"/>
<evidence type="ECO:0000313" key="4">
    <source>
        <dbReference type="Proteomes" id="UP000279911"/>
    </source>
</evidence>
<organism evidence="3 4">
    <name type="scientific">Mesobacillus subterraneus</name>
    <dbReference type="NCBI Taxonomy" id="285983"/>
    <lineage>
        <taxon>Bacteria</taxon>
        <taxon>Bacillati</taxon>
        <taxon>Bacillota</taxon>
        <taxon>Bacilli</taxon>
        <taxon>Bacillales</taxon>
        <taxon>Bacillaceae</taxon>
        <taxon>Mesobacillus</taxon>
    </lineage>
</organism>
<dbReference type="PROSITE" id="PS51729">
    <property type="entry name" value="GNAT_YJDJ"/>
    <property type="match status" value="1"/>
</dbReference>
<dbReference type="EMBL" id="RSFW01000007">
    <property type="protein sequence ID" value="RSD28382.1"/>
    <property type="molecule type" value="Genomic_DNA"/>
</dbReference>
<dbReference type="AlphaFoldDB" id="A0A427TVG4"/>
<dbReference type="InterPro" id="IPR000182">
    <property type="entry name" value="GNAT_dom"/>
</dbReference>
<proteinExistence type="predicted"/>
<accession>A0A427TVG4</accession>
<keyword evidence="3" id="KW-0808">Transferase</keyword>
<evidence type="ECO:0000259" key="2">
    <source>
        <dbReference type="PROSITE" id="PS51729"/>
    </source>
</evidence>
<comment type="caution">
    <text evidence="3">The sequence shown here is derived from an EMBL/GenBank/DDBJ whole genome shotgun (WGS) entry which is preliminary data.</text>
</comment>
<dbReference type="SUPFAM" id="SSF55729">
    <property type="entry name" value="Acyl-CoA N-acyltransferases (Nat)"/>
    <property type="match status" value="1"/>
</dbReference>
<dbReference type="Proteomes" id="UP000279911">
    <property type="component" value="Unassembled WGS sequence"/>
</dbReference>
<sequence length="93" mass="10368">MSFEYAEEDGRFVAKDADGLEVGEVTFTRDGDEVLVINHTGVDPANRGQGVAEELVRLVVDKAKKEGMKVDPVCSFAKKEFDRKSDYKDVLQQ</sequence>